<comment type="caution">
    <text evidence="1">The sequence shown here is derived from an EMBL/GenBank/DDBJ whole genome shotgun (WGS) entry which is preliminary data.</text>
</comment>
<accession>A0A8S9NR19</accession>
<reference evidence="1" key="1">
    <citation type="submission" date="2019-12" db="EMBL/GenBank/DDBJ databases">
        <title>Genome sequencing and annotation of Brassica cretica.</title>
        <authorList>
            <person name="Studholme D.J."/>
            <person name="Sarris P."/>
        </authorList>
    </citation>
    <scope>NUCLEOTIDE SEQUENCE</scope>
    <source>
        <strain evidence="1">PFS-109/04</strain>
        <tissue evidence="1">Leaf</tissue>
    </source>
</reference>
<dbReference type="AlphaFoldDB" id="A0A8S9NR19"/>
<evidence type="ECO:0000313" key="1">
    <source>
        <dbReference type="EMBL" id="KAF3503519.1"/>
    </source>
</evidence>
<organism evidence="1 2">
    <name type="scientific">Brassica cretica</name>
    <name type="common">Mustard</name>
    <dbReference type="NCBI Taxonomy" id="69181"/>
    <lineage>
        <taxon>Eukaryota</taxon>
        <taxon>Viridiplantae</taxon>
        <taxon>Streptophyta</taxon>
        <taxon>Embryophyta</taxon>
        <taxon>Tracheophyta</taxon>
        <taxon>Spermatophyta</taxon>
        <taxon>Magnoliopsida</taxon>
        <taxon>eudicotyledons</taxon>
        <taxon>Gunneridae</taxon>
        <taxon>Pentapetalae</taxon>
        <taxon>rosids</taxon>
        <taxon>malvids</taxon>
        <taxon>Brassicales</taxon>
        <taxon>Brassicaceae</taxon>
        <taxon>Brassiceae</taxon>
        <taxon>Brassica</taxon>
    </lineage>
</organism>
<gene>
    <name evidence="1" type="ORF">F2Q69_00042874</name>
</gene>
<dbReference type="Proteomes" id="UP000712600">
    <property type="component" value="Unassembled WGS sequence"/>
</dbReference>
<evidence type="ECO:0000313" key="2">
    <source>
        <dbReference type="Proteomes" id="UP000712600"/>
    </source>
</evidence>
<proteinExistence type="predicted"/>
<dbReference type="EMBL" id="QGKX02001621">
    <property type="protein sequence ID" value="KAF3503519.1"/>
    <property type="molecule type" value="Genomic_DNA"/>
</dbReference>
<protein>
    <submittedName>
        <fullName evidence="1">Uncharacterized protein</fullName>
    </submittedName>
</protein>
<sequence length="241" mass="26772">MSVRHNWLVCKLHTAPTVDKKALLSNKEEFQFNLMSKTWKSTGSRALPICTSRSLTIPPEFFWEQSTKVNNSCEGSTCRPIWSAITLGRMLTDALVSHKACGNSIPFTVITLLLQCNPHPHLFSSFTEHSPDVFFFLSCFSEEHPQSVDILSLLEWLINRNPEDPLPETFLFLIIGPLFRCFATLSFLLLRVLPVETLSSSIGSSTSSEGVLMGSDGYYEGLGLGLSTLSRATSIFGICTQ</sequence>
<name>A0A8S9NR19_BRACR</name>